<evidence type="ECO:0000313" key="2">
    <source>
        <dbReference type="Proteomes" id="UP001519460"/>
    </source>
</evidence>
<dbReference type="AlphaFoldDB" id="A0ABD0KXH9"/>
<dbReference type="Proteomes" id="UP001519460">
    <property type="component" value="Unassembled WGS sequence"/>
</dbReference>
<organism evidence="1 2">
    <name type="scientific">Batillaria attramentaria</name>
    <dbReference type="NCBI Taxonomy" id="370345"/>
    <lineage>
        <taxon>Eukaryota</taxon>
        <taxon>Metazoa</taxon>
        <taxon>Spiralia</taxon>
        <taxon>Lophotrochozoa</taxon>
        <taxon>Mollusca</taxon>
        <taxon>Gastropoda</taxon>
        <taxon>Caenogastropoda</taxon>
        <taxon>Sorbeoconcha</taxon>
        <taxon>Cerithioidea</taxon>
        <taxon>Batillariidae</taxon>
        <taxon>Batillaria</taxon>
    </lineage>
</organism>
<dbReference type="EMBL" id="JACVVK020000111">
    <property type="protein sequence ID" value="KAK7491745.1"/>
    <property type="molecule type" value="Genomic_DNA"/>
</dbReference>
<keyword evidence="2" id="KW-1185">Reference proteome</keyword>
<reference evidence="1 2" key="1">
    <citation type="journal article" date="2023" name="Sci. Data">
        <title>Genome assembly of the Korean intertidal mud-creeper Batillaria attramentaria.</title>
        <authorList>
            <person name="Patra A.K."/>
            <person name="Ho P.T."/>
            <person name="Jun S."/>
            <person name="Lee S.J."/>
            <person name="Kim Y."/>
            <person name="Won Y.J."/>
        </authorList>
    </citation>
    <scope>NUCLEOTIDE SEQUENCE [LARGE SCALE GENOMIC DNA]</scope>
    <source>
        <strain evidence="1">Wonlab-2016</strain>
    </source>
</reference>
<comment type="caution">
    <text evidence="1">The sequence shown here is derived from an EMBL/GenBank/DDBJ whole genome shotgun (WGS) entry which is preliminary data.</text>
</comment>
<protein>
    <recommendedName>
        <fullName evidence="3">Secreted protein</fullName>
    </recommendedName>
</protein>
<accession>A0ABD0KXH9</accession>
<evidence type="ECO:0008006" key="3">
    <source>
        <dbReference type="Google" id="ProtNLM"/>
    </source>
</evidence>
<sequence length="90" mass="9670">MSFVRFLLSHGRFLGEARATSESGPVPPTLHSVNTRRFVQSILVRTFWCCCSVSARVEGSSFWLGVRCAGRLGVLGVGGAIGRRSVAAVM</sequence>
<gene>
    <name evidence="1" type="ORF">BaRGS_00017001</name>
</gene>
<evidence type="ECO:0000313" key="1">
    <source>
        <dbReference type="EMBL" id="KAK7491745.1"/>
    </source>
</evidence>
<proteinExistence type="predicted"/>
<name>A0ABD0KXH9_9CAEN</name>